<organism evidence="5 6">
    <name type="scientific">Ellagibacter isourolithinifaciens</name>
    <dbReference type="NCBI Taxonomy" id="2137581"/>
    <lineage>
        <taxon>Bacteria</taxon>
        <taxon>Bacillati</taxon>
        <taxon>Actinomycetota</taxon>
        <taxon>Coriobacteriia</taxon>
        <taxon>Eggerthellales</taxon>
        <taxon>Eggerthellaceae</taxon>
        <taxon>Ellagibacter</taxon>
    </lineage>
</organism>
<comment type="caution">
    <text evidence="5">The sequence shown here is derived from an EMBL/GenBank/DDBJ whole genome shotgun (WGS) entry which is preliminary data.</text>
</comment>
<evidence type="ECO:0000256" key="1">
    <source>
        <dbReference type="ARBA" id="ARBA00009437"/>
    </source>
</evidence>
<dbReference type="GeneID" id="98658736"/>
<dbReference type="Gene3D" id="1.10.10.10">
    <property type="entry name" value="Winged helix-like DNA-binding domain superfamily/Winged helix DNA-binding domain"/>
    <property type="match status" value="1"/>
</dbReference>
<dbReference type="EMBL" id="WAJR01000036">
    <property type="protein sequence ID" value="KAB1636038.1"/>
    <property type="molecule type" value="Genomic_DNA"/>
</dbReference>
<name>A0A6N6NPS8_9ACTN</name>
<dbReference type="InterPro" id="IPR036388">
    <property type="entry name" value="WH-like_DNA-bd_sf"/>
</dbReference>
<dbReference type="OrthoDB" id="3171066at2"/>
<reference evidence="5 6" key="1">
    <citation type="submission" date="2019-09" db="EMBL/GenBank/DDBJ databases">
        <title>Whole genome shotgun sequencing (WGS) of Ellagibacter isourolithinifaciens DSM 104140(T) and Adlercreutzia muris DSM 29508(T).</title>
        <authorList>
            <person name="Stoll D.A."/>
            <person name="Danylec N."/>
            <person name="Huch M."/>
        </authorList>
    </citation>
    <scope>NUCLEOTIDE SEQUENCE [LARGE SCALE GENOMIC DNA]</scope>
    <source>
        <strain evidence="5 6">DSM 104140</strain>
    </source>
</reference>
<dbReference type="InterPro" id="IPR000847">
    <property type="entry name" value="LysR_HTH_N"/>
</dbReference>
<evidence type="ECO:0000313" key="5">
    <source>
        <dbReference type="EMBL" id="KAB1636038.1"/>
    </source>
</evidence>
<dbReference type="InterPro" id="IPR036390">
    <property type="entry name" value="WH_DNA-bd_sf"/>
</dbReference>
<dbReference type="Pfam" id="PF00126">
    <property type="entry name" value="HTH_1"/>
    <property type="match status" value="1"/>
</dbReference>
<comment type="similarity">
    <text evidence="1">Belongs to the LysR transcriptional regulatory family.</text>
</comment>
<gene>
    <name evidence="5" type="ORF">F8C90_09980</name>
</gene>
<dbReference type="AlphaFoldDB" id="A0A6N6NPS8"/>
<keyword evidence="6" id="KW-1185">Reference proteome</keyword>
<evidence type="ECO:0000256" key="2">
    <source>
        <dbReference type="ARBA" id="ARBA00023015"/>
    </source>
</evidence>
<accession>A0A6N6NPS8</accession>
<dbReference type="Proteomes" id="UP000468668">
    <property type="component" value="Unassembled WGS sequence"/>
</dbReference>
<proteinExistence type="inferred from homology"/>
<evidence type="ECO:0000259" key="4">
    <source>
        <dbReference type="PROSITE" id="PS50931"/>
    </source>
</evidence>
<dbReference type="PANTHER" id="PTHR30126">
    <property type="entry name" value="HTH-TYPE TRANSCRIPTIONAL REGULATOR"/>
    <property type="match status" value="1"/>
</dbReference>
<evidence type="ECO:0000256" key="3">
    <source>
        <dbReference type="ARBA" id="ARBA00023163"/>
    </source>
</evidence>
<keyword evidence="3" id="KW-0804">Transcription</keyword>
<dbReference type="GO" id="GO:0003700">
    <property type="term" value="F:DNA-binding transcription factor activity"/>
    <property type="evidence" value="ECO:0007669"/>
    <property type="project" value="InterPro"/>
</dbReference>
<dbReference type="SUPFAM" id="SSF46785">
    <property type="entry name" value="Winged helix' DNA-binding domain"/>
    <property type="match status" value="1"/>
</dbReference>
<protein>
    <submittedName>
        <fullName evidence="5">LysR family transcriptional regulator</fullName>
    </submittedName>
</protein>
<feature type="domain" description="HTH lysR-type" evidence="4">
    <location>
        <begin position="1"/>
        <end position="58"/>
    </location>
</feature>
<dbReference type="PROSITE" id="PS50931">
    <property type="entry name" value="HTH_LYSR"/>
    <property type="match status" value="1"/>
</dbReference>
<sequence>MDSQFIVEYAELAKRLNVTETARFLNMSQPTLSKHITALEKTLRFQLFERSPTGLKLTRAGIDLLPFAYDLIEKQQAFEARAKELRANPLRRLSVGGVVNEEAATEAMARLIGTMSPAYGG</sequence>
<dbReference type="PRINTS" id="PR00039">
    <property type="entry name" value="HTHLYSR"/>
</dbReference>
<keyword evidence="2" id="KW-0805">Transcription regulation</keyword>
<dbReference type="RefSeq" id="WP_158050369.1">
    <property type="nucleotide sequence ID" value="NZ_WAJR01000036.1"/>
</dbReference>
<evidence type="ECO:0000313" key="6">
    <source>
        <dbReference type="Proteomes" id="UP000468668"/>
    </source>
</evidence>